<gene>
    <name evidence="10 11" type="primary">LOC109713931</name>
</gene>
<feature type="region of interest" description="Disordered" evidence="7">
    <location>
        <begin position="967"/>
        <end position="987"/>
    </location>
</feature>
<organism evidence="11">
    <name type="scientific">Ananas comosus</name>
    <name type="common">Pineapple</name>
    <name type="synonym">Ananas ananas</name>
    <dbReference type="NCBI Taxonomy" id="4615"/>
    <lineage>
        <taxon>Eukaryota</taxon>
        <taxon>Viridiplantae</taxon>
        <taxon>Streptophyta</taxon>
        <taxon>Embryophyta</taxon>
        <taxon>Tracheophyta</taxon>
        <taxon>Spermatophyta</taxon>
        <taxon>Magnoliopsida</taxon>
        <taxon>Liliopsida</taxon>
        <taxon>Poales</taxon>
        <taxon>Bromeliaceae</taxon>
        <taxon>Bromelioideae</taxon>
        <taxon>Ananas</taxon>
    </lineage>
</organism>
<dbReference type="Pfam" id="PF23121">
    <property type="entry name" value="SPOC_AIPP2"/>
    <property type="match status" value="1"/>
</dbReference>
<dbReference type="GO" id="GO:0008270">
    <property type="term" value="F:zinc ion binding"/>
    <property type="evidence" value="ECO:0007669"/>
    <property type="project" value="UniProtKB-KW"/>
</dbReference>
<feature type="compositionally biased region" description="Basic and acidic residues" evidence="7">
    <location>
        <begin position="542"/>
        <end position="554"/>
    </location>
</feature>
<sequence length="1404" mass="155015">MKNRGERTVRELYDRTEKISKSEVTPLLGASYCVERPVSELDHEFLMKEVSSPSRKSQMSKDSPRVRTESGTCNVCSAPCSSCLHRSRSLMNSNAECRLSENDSCSFISGTSNLLSATSSHDSYSQNAESKATLKSSAMCDASEVVDMPLEEPLGGSGGDDQHLFTNKSSNSCSSHGHSNSDSHLRRNLKQQEEHCNVECHGDNMSCSMDHVQSSCGDHLTSNIIEGAKSDVLVKYEGSDTNNIKSESPPRDSMNGTSLLRTEAGVNSKIQPCEGVKCGNNDKQHENQNPADDQGPQMQALAITENENADTDGLLDVKVCDICGDAGREELLATCSRCSDGAEHTYCMRVMLDKIPEGDWLCEECQCKDSEKTKIDSQSTSGTPRAECLKENSQTTGSTFILKKLDIRQSDHEAGKLLPQKADKWPVDDVDVPCTTGKRVLEISGGLLEKGSPRKNIVLSRESSFKNSDTRIVKSTNNAVTSSPTLSRQYSLGNISIGQTQLSSPRGFLSKQASFSNLNMKPKVKQLIESAPHRQYMARKLTKSESSKSLDLGRSKFGPAGQKQFPNSPRAEQLRDPRPMKEKNVPEKKSSYILDRPTICPSPKCDNSNKVDPKVAKHDSKLNKKCESNMFSINKETDDAENLAHVEVKKQKAHISEIHGRSNTDEQKPCKVVPKEGGCVISNANSKDKENSSKSSKWKSAAMAAISMTRMPNKKSSIDKPGDCSTLRVDTTCDVASKDIPSNANLRENSSLKVTTDQKDAFRRSAGDLCEAEPTIKVQPARQQAESSNVPSSDELGRKSSAQAYYDQSSLLRNPFRARVIPEHEFIWQGCFEVLRSGGFTEIFDGIQAHLSSCVSPKVLEAVKQFPCRVQLQEVPRVSLWPSQFQETNPNEFNIALFFFAKDIESYENAYQKLLANVLKDDSALKGNINDVELLIFASDKLTANCQRWNRLLFLWGVFQATRLESSKELPPSQEKPSESNLNSNPISQDLCQQTDCSTEKKNLHENLEKKFWGIEKSSKLKEEKSNMDFQQFASSKSVDTVVFKPPQQLSVRQAGPENRLSGPASSKSLCQLSNSLPPCGSELHTSIELHNLSVKRYSINLNSANNLEEPSCAAISPIYMEAGSSENKPSVISARSDSRQGTVGRESVGIITDKGRSIKHEALSYSEPQDQLKVTDHLNSDVKLINKRPRSSSVEITSHCSVETPRRTNEIISWNSKAHFISPVDEPEFKKTKYYEEGYADTSSRNINTSDSLSSSKIRQLFPLDINEPPTDDLCGESVFANDSERAAEKQFLAVDSLPVKNANLENVIHVLSSDDEGLPESTTTDLELALGMPLFSPLVNSKGIRNELFPSSSVNNEDDLSASLSLSLSFPHMANEKADSFLSTKQFLPERPGIEPFFPSVR</sequence>
<reference evidence="9" key="1">
    <citation type="journal article" date="2015" name="Nat. Genet.">
        <title>The pineapple genome and the evolution of CAM photosynthesis.</title>
        <authorList>
            <person name="Ming R."/>
            <person name="VanBuren R."/>
            <person name="Wai C.M."/>
            <person name="Tang H."/>
            <person name="Schatz M.C."/>
            <person name="Bowers J.E."/>
            <person name="Lyons E."/>
            <person name="Wang M.L."/>
            <person name="Chen J."/>
            <person name="Biggers E."/>
            <person name="Zhang J."/>
            <person name="Huang L."/>
            <person name="Zhang L."/>
            <person name="Miao W."/>
            <person name="Zhang J."/>
            <person name="Ye Z."/>
            <person name="Miao C."/>
            <person name="Lin Z."/>
            <person name="Wang H."/>
            <person name="Zhou H."/>
            <person name="Yim W.C."/>
            <person name="Priest H.D."/>
            <person name="Zheng C."/>
            <person name="Woodhouse M."/>
            <person name="Edger P.P."/>
            <person name="Guyot R."/>
            <person name="Guo H.B."/>
            <person name="Guo H."/>
            <person name="Zheng G."/>
            <person name="Singh R."/>
            <person name="Sharma A."/>
            <person name="Min X."/>
            <person name="Zheng Y."/>
            <person name="Lee H."/>
            <person name="Gurtowski J."/>
            <person name="Sedlazeck F.J."/>
            <person name="Harkess A."/>
            <person name="McKain M.R."/>
            <person name="Liao Z."/>
            <person name="Fang J."/>
            <person name="Liu J."/>
            <person name="Zhang X."/>
            <person name="Zhang Q."/>
            <person name="Hu W."/>
            <person name="Qin Y."/>
            <person name="Wang K."/>
            <person name="Chen L.Y."/>
            <person name="Shirley N."/>
            <person name="Lin Y.R."/>
            <person name="Liu L.Y."/>
            <person name="Hernandez A.G."/>
            <person name="Wright C.L."/>
            <person name="Bulone V."/>
            <person name="Tuskan G.A."/>
            <person name="Heath K."/>
            <person name="Zee F."/>
            <person name="Moore P.H."/>
            <person name="Sunkar R."/>
            <person name="Leebens-Mack J.H."/>
            <person name="Mockler T."/>
            <person name="Bennetzen J.L."/>
            <person name="Freeling M."/>
            <person name="Sankoff D."/>
            <person name="Paterson A.H."/>
            <person name="Zhu X."/>
            <person name="Yang X."/>
            <person name="Smith J.A."/>
            <person name="Cushman J.C."/>
            <person name="Paull R.E."/>
            <person name="Yu Q."/>
        </authorList>
    </citation>
    <scope>NUCLEOTIDE SEQUENCE [LARGE SCALE GENOMIC DNA]</scope>
    <source>
        <strain evidence="9">cv. F153</strain>
    </source>
</reference>
<feature type="compositionally biased region" description="Basic and acidic residues" evidence="7">
    <location>
        <begin position="572"/>
        <end position="590"/>
    </location>
</feature>
<dbReference type="PANTHER" id="PTHR33304:SF9">
    <property type="entry name" value="RING_FYVE_PHD ZINC FINGER SUPERFAMILY PROTEIN"/>
    <property type="match status" value="1"/>
</dbReference>
<dbReference type="GO" id="GO:0140566">
    <property type="term" value="F:histone reader activity"/>
    <property type="evidence" value="ECO:0007669"/>
    <property type="project" value="InterPro"/>
</dbReference>
<proteinExistence type="predicted"/>
<evidence type="ECO:0000256" key="3">
    <source>
        <dbReference type="ARBA" id="ARBA00022833"/>
    </source>
</evidence>
<dbReference type="OrthoDB" id="787137at2759"/>
<dbReference type="InterPro" id="IPR056280">
    <property type="entry name" value="AIPP2-like_SPOC"/>
</dbReference>
<dbReference type="InterPro" id="IPR001965">
    <property type="entry name" value="Znf_PHD"/>
</dbReference>
<dbReference type="Proteomes" id="UP000515123">
    <property type="component" value="Linkage group 8"/>
</dbReference>
<evidence type="ECO:0000256" key="4">
    <source>
        <dbReference type="ARBA" id="ARBA00023015"/>
    </source>
</evidence>
<dbReference type="InterPro" id="IPR019787">
    <property type="entry name" value="Znf_PHD-finger"/>
</dbReference>
<feature type="compositionally biased region" description="Polar residues" evidence="7">
    <location>
        <begin position="781"/>
        <end position="792"/>
    </location>
</feature>
<dbReference type="PROSITE" id="PS50016">
    <property type="entry name" value="ZF_PHD_2"/>
    <property type="match status" value="1"/>
</dbReference>
<feature type="region of interest" description="Disordered" evidence="7">
    <location>
        <begin position="528"/>
        <end position="592"/>
    </location>
</feature>
<feature type="region of interest" description="Disordered" evidence="7">
    <location>
        <begin position="778"/>
        <end position="799"/>
    </location>
</feature>
<name>A0A6P5FK67_ANACO</name>
<feature type="region of interest" description="Disordered" evidence="7">
    <location>
        <begin position="49"/>
        <end position="68"/>
    </location>
</feature>
<dbReference type="PANTHER" id="PTHR33304">
    <property type="match status" value="1"/>
</dbReference>
<dbReference type="InterPro" id="IPR011011">
    <property type="entry name" value="Znf_FYVE_PHD"/>
</dbReference>
<evidence type="ECO:0000259" key="8">
    <source>
        <dbReference type="PROSITE" id="PS50016"/>
    </source>
</evidence>
<evidence type="ECO:0000256" key="5">
    <source>
        <dbReference type="ARBA" id="ARBA00023163"/>
    </source>
</evidence>
<feature type="compositionally biased region" description="Low complexity" evidence="7">
    <location>
        <begin position="167"/>
        <end position="178"/>
    </location>
</feature>
<keyword evidence="3" id="KW-0862">Zinc</keyword>
<feature type="region of interest" description="Disordered" evidence="7">
    <location>
        <begin position="149"/>
        <end position="188"/>
    </location>
</feature>
<feature type="domain" description="PHD-type" evidence="8">
    <location>
        <begin position="317"/>
        <end position="368"/>
    </location>
</feature>
<evidence type="ECO:0000313" key="10">
    <source>
        <dbReference type="RefSeq" id="XP_020093832.1"/>
    </source>
</evidence>
<evidence type="ECO:0000313" key="9">
    <source>
        <dbReference type="Proteomes" id="UP000515123"/>
    </source>
</evidence>
<keyword evidence="4" id="KW-0805">Transcription regulation</keyword>
<keyword evidence="1" id="KW-0479">Metal-binding</keyword>
<evidence type="ECO:0000256" key="7">
    <source>
        <dbReference type="SAM" id="MobiDB-lite"/>
    </source>
</evidence>
<evidence type="ECO:0000313" key="11">
    <source>
        <dbReference type="RefSeq" id="XP_020093833.1"/>
    </source>
</evidence>
<feature type="compositionally biased region" description="Polar residues" evidence="7">
    <location>
        <begin position="51"/>
        <end position="61"/>
    </location>
</feature>
<keyword evidence="5" id="KW-0804">Transcription</keyword>
<evidence type="ECO:0000256" key="1">
    <source>
        <dbReference type="ARBA" id="ARBA00022723"/>
    </source>
</evidence>
<reference evidence="10 11" key="2">
    <citation type="submission" date="2025-04" db="UniProtKB">
        <authorList>
            <consortium name="RefSeq"/>
        </authorList>
    </citation>
    <scope>IDENTIFICATION</scope>
    <source>
        <tissue evidence="10 11">Leaf</tissue>
    </source>
</reference>
<dbReference type="GO" id="GO:0034244">
    <property type="term" value="P:negative regulation of transcription elongation by RNA polymerase II"/>
    <property type="evidence" value="ECO:0007669"/>
    <property type="project" value="InterPro"/>
</dbReference>
<evidence type="ECO:0000256" key="2">
    <source>
        <dbReference type="ARBA" id="ARBA00022771"/>
    </source>
</evidence>
<evidence type="ECO:0000256" key="6">
    <source>
        <dbReference type="PROSITE-ProRule" id="PRU00146"/>
    </source>
</evidence>
<protein>
    <submittedName>
        <fullName evidence="10">Uncharacterized protein LOC109713931 isoform X1</fullName>
    </submittedName>
    <submittedName>
        <fullName evidence="11">Uncharacterized protein LOC109713931 isoform X2</fullName>
    </submittedName>
</protein>
<dbReference type="SMART" id="SM00249">
    <property type="entry name" value="PHD"/>
    <property type="match status" value="1"/>
</dbReference>
<dbReference type="InterPro" id="IPR013083">
    <property type="entry name" value="Znf_RING/FYVE/PHD"/>
</dbReference>
<dbReference type="Gene3D" id="3.30.40.10">
    <property type="entry name" value="Zinc/RING finger domain, C3HC4 (zinc finger)"/>
    <property type="match status" value="1"/>
</dbReference>
<keyword evidence="9" id="KW-1185">Reference proteome</keyword>
<feature type="compositionally biased region" description="Basic and acidic residues" evidence="7">
    <location>
        <begin position="179"/>
        <end position="188"/>
    </location>
</feature>
<dbReference type="RefSeq" id="XP_020093832.1">
    <property type="nucleotide sequence ID" value="XM_020238243.1"/>
</dbReference>
<dbReference type="SUPFAM" id="SSF57903">
    <property type="entry name" value="FYVE/PHD zinc finger"/>
    <property type="match status" value="1"/>
</dbReference>
<dbReference type="InterPro" id="IPR049914">
    <property type="entry name" value="PHD1-3/5-6"/>
</dbReference>
<accession>A0A6P5FK67</accession>
<keyword evidence="2 6" id="KW-0863">Zinc-finger</keyword>
<dbReference type="RefSeq" id="XP_020093833.1">
    <property type="nucleotide sequence ID" value="XM_020238244.1"/>
</dbReference>
<dbReference type="GeneID" id="109713931"/>